<protein>
    <submittedName>
        <fullName evidence="1">Uncharacterized protein</fullName>
    </submittedName>
</protein>
<sequence length="561" mass="65661">MTLETTIVTSIVGNKTEVMQQKLKEKGIPTLLNEAKFKFKDKLNELEDRNTLVAIIASIKEVIERDFFSQLQKQQLNYFKKLKFHTSYTAEMKRFTGKDISQKTFSRIRSQLYDRLLPKYQERISKEELVIVKILIKSGKHTQEGYSVLDGKLKASAHREKGYYRYYDLTTLMAEITTVQSLLNFAAKNKQTMQYLFVEKYSDSAKNLLFTPTEKTFKNKVLKIAKKYNFNVDDTAESISLDSMSHIFNVDLSAKQAERITGFKEDDILQFVSKEFVRELSNIQYKLENSSDQDTHYGRASEPLGELPKPKIAKSMTANLFLKRYSNVELDNTVRTGDFKELAKDFFKLTREIHVPYDKDYKLKIKELGKYGAKSVFIAHRNTLVIDCKDTYFYSRLLGNQIDKMLADANNLKESFYSETLEFRHILNSYKRIISQNIRKLSTNKESVREWNSNSKYNKDFYFQPTEAFASCFEIYLSKFNLKNPLVRDNSKFNEDVFYTLDSEFIDSITPFFDNVMETLKEKFPASDTRTYLGEISDEELEFMFTYIPEEVLAEPQLSLF</sequence>
<dbReference type="AlphaFoldDB" id="A0A6M6E432"/>
<evidence type="ECO:0000313" key="2">
    <source>
        <dbReference type="Proteomes" id="UP000501076"/>
    </source>
</evidence>
<name>A0A6M6E432_PRIMG</name>
<dbReference type="Proteomes" id="UP000501076">
    <property type="component" value="Plasmid pFDU301A"/>
</dbReference>
<reference evidence="1 2" key="1">
    <citation type="submission" date="2019-10" db="EMBL/GenBank/DDBJ databases">
        <title>Complete genome sequences for adaption low water activity.</title>
        <authorList>
            <person name="Zhao L."/>
            <person name="Zhong J."/>
        </authorList>
    </citation>
    <scope>NUCLEOTIDE SEQUENCE [LARGE SCALE GENOMIC DNA]</scope>
    <source>
        <strain evidence="1 2">FDU301</strain>
        <plasmid evidence="2">pfdu301a</plasmid>
    </source>
</reference>
<gene>
    <name evidence="1" type="ORF">FDZ14_27905</name>
</gene>
<geneLocation type="plasmid" evidence="2">
    <name>pfdu301a</name>
</geneLocation>
<dbReference type="EMBL" id="CP045273">
    <property type="protein sequence ID" value="QJX79929.1"/>
    <property type="molecule type" value="Genomic_DNA"/>
</dbReference>
<evidence type="ECO:0000313" key="1">
    <source>
        <dbReference type="EMBL" id="QJX79929.1"/>
    </source>
</evidence>
<dbReference type="RefSeq" id="WP_171777911.1">
    <property type="nucleotide sequence ID" value="NZ_CP045273.1"/>
</dbReference>
<keyword evidence="1" id="KW-0614">Plasmid</keyword>
<proteinExistence type="predicted"/>
<accession>A0A6M6E432</accession>
<organism evidence="1 2">
    <name type="scientific">Priestia megaterium</name>
    <name type="common">Bacillus megaterium</name>
    <dbReference type="NCBI Taxonomy" id="1404"/>
    <lineage>
        <taxon>Bacteria</taxon>
        <taxon>Bacillati</taxon>
        <taxon>Bacillota</taxon>
        <taxon>Bacilli</taxon>
        <taxon>Bacillales</taxon>
        <taxon>Bacillaceae</taxon>
        <taxon>Priestia</taxon>
    </lineage>
</organism>